<sequence length="149" mass="17311">SYVNSIALGTSERLNMFVCIKSACTQKEKLQILNKAVTDESSLNEEINFRAYRVNLLCDIGDWKKALLDLKFIENIDMMMDSLYFTKWKCMMQCNMAGTRQEIVNRLYDKSINSDRHIALLGRISEEKINQLVNENEALCTQSQKRRSK</sequence>
<proteinExistence type="predicted"/>
<evidence type="ECO:0000313" key="1">
    <source>
        <dbReference type="EMBL" id="CAF4212885.1"/>
    </source>
</evidence>
<evidence type="ECO:0000313" key="2">
    <source>
        <dbReference type="Proteomes" id="UP000663836"/>
    </source>
</evidence>
<dbReference type="Proteomes" id="UP000663836">
    <property type="component" value="Unassembled WGS sequence"/>
</dbReference>
<dbReference type="AlphaFoldDB" id="A0A820CAH7"/>
<reference evidence="1" key="1">
    <citation type="submission" date="2021-02" db="EMBL/GenBank/DDBJ databases">
        <authorList>
            <person name="Nowell W R."/>
        </authorList>
    </citation>
    <scope>NUCLEOTIDE SEQUENCE</scope>
</reference>
<name>A0A820CAH7_9BILA</name>
<protein>
    <submittedName>
        <fullName evidence="1">Uncharacterized protein</fullName>
    </submittedName>
</protein>
<comment type="caution">
    <text evidence="1">The sequence shown here is derived from an EMBL/GenBank/DDBJ whole genome shotgun (WGS) entry which is preliminary data.</text>
</comment>
<dbReference type="EMBL" id="CAJOBD010016027">
    <property type="protein sequence ID" value="CAF4212885.1"/>
    <property type="molecule type" value="Genomic_DNA"/>
</dbReference>
<accession>A0A820CAH7</accession>
<organism evidence="1 2">
    <name type="scientific">Rotaria sordida</name>
    <dbReference type="NCBI Taxonomy" id="392033"/>
    <lineage>
        <taxon>Eukaryota</taxon>
        <taxon>Metazoa</taxon>
        <taxon>Spiralia</taxon>
        <taxon>Gnathifera</taxon>
        <taxon>Rotifera</taxon>
        <taxon>Eurotatoria</taxon>
        <taxon>Bdelloidea</taxon>
        <taxon>Philodinida</taxon>
        <taxon>Philodinidae</taxon>
        <taxon>Rotaria</taxon>
    </lineage>
</organism>
<feature type="non-terminal residue" evidence="1">
    <location>
        <position position="1"/>
    </location>
</feature>
<gene>
    <name evidence="1" type="ORF">JBS370_LOCUS37077</name>
</gene>